<dbReference type="EMBL" id="LR881468">
    <property type="protein sequence ID" value="CAD5324414.1"/>
    <property type="molecule type" value="Genomic_DNA"/>
</dbReference>
<protein>
    <submittedName>
        <fullName evidence="1">(thale cress) hypothetical protein</fullName>
    </submittedName>
</protein>
<sequence length="170" mass="19060">MVRSEALVVVEEGGEAYKPVQPLGVLSSFCFPECQYPIKPNPVWLTYEEDYIGERRSLDESSLRGSVCVTLLPVIPRNIGMFEAVRYLPKQLLRRITSAFSTTSTVHLAFIDRPSLSWLTDSSSSSARRDLLMATAAILPPRIGLKIIHVKQFQVCDREGMSYYLGSTTQ</sequence>
<evidence type="ECO:0000313" key="2">
    <source>
        <dbReference type="Proteomes" id="UP000516314"/>
    </source>
</evidence>
<dbReference type="Proteomes" id="UP000516314">
    <property type="component" value="Chromosome 3"/>
</dbReference>
<evidence type="ECO:0000313" key="1">
    <source>
        <dbReference type="EMBL" id="CAD5324414.1"/>
    </source>
</evidence>
<name>A0A7G2ESS2_ARATH</name>
<organism evidence="1 2">
    <name type="scientific">Arabidopsis thaliana</name>
    <name type="common">Mouse-ear cress</name>
    <dbReference type="NCBI Taxonomy" id="3702"/>
    <lineage>
        <taxon>Eukaryota</taxon>
        <taxon>Viridiplantae</taxon>
        <taxon>Streptophyta</taxon>
        <taxon>Embryophyta</taxon>
        <taxon>Tracheophyta</taxon>
        <taxon>Spermatophyta</taxon>
        <taxon>Magnoliopsida</taxon>
        <taxon>eudicotyledons</taxon>
        <taxon>Gunneridae</taxon>
        <taxon>Pentapetalae</taxon>
        <taxon>rosids</taxon>
        <taxon>malvids</taxon>
        <taxon>Brassicales</taxon>
        <taxon>Brassicaceae</taxon>
        <taxon>Camelineae</taxon>
        <taxon>Arabidopsis</taxon>
    </lineage>
</organism>
<reference evidence="1 2" key="1">
    <citation type="submission" date="2020-09" db="EMBL/GenBank/DDBJ databases">
        <authorList>
            <person name="Ashkenazy H."/>
        </authorList>
    </citation>
    <scope>NUCLEOTIDE SEQUENCE [LARGE SCALE GENOMIC DNA]</scope>
    <source>
        <strain evidence="2">cv. Cdm-0</strain>
    </source>
</reference>
<accession>A0A7G2ESS2</accession>
<proteinExistence type="predicted"/>
<dbReference type="AlphaFoldDB" id="A0A7G2ESS2"/>
<gene>
    <name evidence="1" type="ORF">AT9943_LOCUS12308</name>
</gene>